<dbReference type="RefSeq" id="WP_089232668.1">
    <property type="nucleotide sequence ID" value="NZ_FZOY01000003.1"/>
</dbReference>
<evidence type="ECO:0000313" key="2">
    <source>
        <dbReference type="EMBL" id="SNS71176.1"/>
    </source>
</evidence>
<name>A0A239GPM5_9RHOB</name>
<gene>
    <name evidence="2" type="ORF">SAMN05421757_10355</name>
</gene>
<dbReference type="Proteomes" id="UP000198426">
    <property type="component" value="Unassembled WGS sequence"/>
</dbReference>
<reference evidence="2 3" key="1">
    <citation type="submission" date="2017-06" db="EMBL/GenBank/DDBJ databases">
        <authorList>
            <person name="Kim H.J."/>
            <person name="Triplett B.A."/>
        </authorList>
    </citation>
    <scope>NUCLEOTIDE SEQUENCE [LARGE SCALE GENOMIC DNA]</scope>
    <source>
        <strain evidence="2 3">DSM 29339</strain>
    </source>
</reference>
<dbReference type="Pfam" id="PF06568">
    <property type="entry name" value="YjiS-like"/>
    <property type="match status" value="1"/>
</dbReference>
<dbReference type="InterPro" id="IPR009506">
    <property type="entry name" value="YjiS-like"/>
</dbReference>
<proteinExistence type="predicted"/>
<sequence length="69" mass="7524">MTTTHNADFGLGQNRALSLIDSVRARIAQARVYHQTVRSLSALSDRDLRDLGLSRAMIRSVAKEAAQAA</sequence>
<evidence type="ECO:0000259" key="1">
    <source>
        <dbReference type="Pfam" id="PF06568"/>
    </source>
</evidence>
<feature type="domain" description="YjiS-like" evidence="1">
    <location>
        <begin position="23"/>
        <end position="59"/>
    </location>
</feature>
<protein>
    <recommendedName>
        <fullName evidence="1">YjiS-like domain-containing protein</fullName>
    </recommendedName>
</protein>
<dbReference type="AlphaFoldDB" id="A0A239GPM5"/>
<evidence type="ECO:0000313" key="3">
    <source>
        <dbReference type="Proteomes" id="UP000198426"/>
    </source>
</evidence>
<accession>A0A239GPM5</accession>
<organism evidence="2 3">
    <name type="scientific">Tropicimonas sediminicola</name>
    <dbReference type="NCBI Taxonomy" id="1031541"/>
    <lineage>
        <taxon>Bacteria</taxon>
        <taxon>Pseudomonadati</taxon>
        <taxon>Pseudomonadota</taxon>
        <taxon>Alphaproteobacteria</taxon>
        <taxon>Rhodobacterales</taxon>
        <taxon>Roseobacteraceae</taxon>
        <taxon>Tropicimonas</taxon>
    </lineage>
</organism>
<keyword evidence="3" id="KW-1185">Reference proteome</keyword>
<dbReference type="EMBL" id="FZOY01000003">
    <property type="protein sequence ID" value="SNS71176.1"/>
    <property type="molecule type" value="Genomic_DNA"/>
</dbReference>